<dbReference type="RefSeq" id="WP_093094348.1">
    <property type="nucleotide sequence ID" value="NZ_FOTQ01000005.1"/>
</dbReference>
<evidence type="ECO:0000313" key="2">
    <source>
        <dbReference type="EMBL" id="SFM25318.1"/>
    </source>
</evidence>
<dbReference type="STRING" id="254406.SAMN04488042_105173"/>
<dbReference type="SUPFAM" id="SSF53474">
    <property type="entry name" value="alpha/beta-Hydrolases"/>
    <property type="match status" value="1"/>
</dbReference>
<dbReference type="InterPro" id="IPR050266">
    <property type="entry name" value="AB_hydrolase_sf"/>
</dbReference>
<dbReference type="EMBL" id="FOTQ01000005">
    <property type="protein sequence ID" value="SFM25318.1"/>
    <property type="molecule type" value="Genomic_DNA"/>
</dbReference>
<dbReference type="InterPro" id="IPR029058">
    <property type="entry name" value="AB_hydrolase_fold"/>
</dbReference>
<gene>
    <name evidence="2" type="ORF">SAMN04488042_105173</name>
</gene>
<dbReference type="InterPro" id="IPR000073">
    <property type="entry name" value="AB_hydrolase_1"/>
</dbReference>
<accession>A0A1I4PBX9</accession>
<dbReference type="Proteomes" id="UP000199144">
    <property type="component" value="Unassembled WGS sequence"/>
</dbReference>
<dbReference type="OrthoDB" id="9804723at2"/>
<proteinExistence type="predicted"/>
<sequence>MPHADLNGAHIHYTDTGGDGEVIVFSHGLLWSGAMFEAQVAHFSALGFRCITFDHRGQGQSGVTADGYDMDTLSEDAAALIEHLGVAPVHFAGLSMGGFVGMRLAARRPDLLKALMLLETSADGEPEENGPKYRKLNFVARWIGLWAVANQVMPIMFGQTFLNDPARAEERARWKAAMIANHRIGITRAVMGVVERAPIMPELGRIDLPTLIVVGDEDVATVPEKSERMHAAIKGAELVIVPRAGHSSTIEEPEAVNDAMERFLMRNARA</sequence>
<evidence type="ECO:0000313" key="3">
    <source>
        <dbReference type="Proteomes" id="UP000199144"/>
    </source>
</evidence>
<keyword evidence="3" id="KW-1185">Reference proteome</keyword>
<dbReference type="GO" id="GO:0003824">
    <property type="term" value="F:catalytic activity"/>
    <property type="evidence" value="ECO:0007669"/>
    <property type="project" value="InterPro"/>
</dbReference>
<feature type="domain" description="AB hydrolase-1" evidence="1">
    <location>
        <begin position="22"/>
        <end position="253"/>
    </location>
</feature>
<dbReference type="Gene3D" id="3.40.50.1820">
    <property type="entry name" value="alpha/beta hydrolase"/>
    <property type="match status" value="1"/>
</dbReference>
<dbReference type="PRINTS" id="PR00412">
    <property type="entry name" value="EPOXHYDRLASE"/>
</dbReference>
<evidence type="ECO:0000259" key="1">
    <source>
        <dbReference type="Pfam" id="PF00561"/>
    </source>
</evidence>
<dbReference type="AlphaFoldDB" id="A0A1I4PBX9"/>
<reference evidence="2 3" key="1">
    <citation type="submission" date="2016-10" db="EMBL/GenBank/DDBJ databases">
        <authorList>
            <person name="de Groot N.N."/>
        </authorList>
    </citation>
    <scope>NUCLEOTIDE SEQUENCE [LARGE SCALE GENOMIC DNA]</scope>
    <source>
        <strain evidence="2 3">DSM 15283</strain>
    </source>
</reference>
<name>A0A1I4PBX9_9RHOB</name>
<dbReference type="InterPro" id="IPR000639">
    <property type="entry name" value="Epox_hydrolase-like"/>
</dbReference>
<dbReference type="PANTHER" id="PTHR43798">
    <property type="entry name" value="MONOACYLGLYCEROL LIPASE"/>
    <property type="match status" value="1"/>
</dbReference>
<organism evidence="2 3">
    <name type="scientific">Shimia aestuarii</name>
    <dbReference type="NCBI Taxonomy" id="254406"/>
    <lineage>
        <taxon>Bacteria</taxon>
        <taxon>Pseudomonadati</taxon>
        <taxon>Pseudomonadota</taxon>
        <taxon>Alphaproteobacteria</taxon>
        <taxon>Rhodobacterales</taxon>
        <taxon>Roseobacteraceae</taxon>
    </lineage>
</organism>
<dbReference type="Pfam" id="PF00561">
    <property type="entry name" value="Abhydrolase_1"/>
    <property type="match status" value="1"/>
</dbReference>
<protein>
    <submittedName>
        <fullName evidence="2">Pimeloyl-ACP methyl ester carboxylesterase</fullName>
    </submittedName>
</protein>
<dbReference type="PRINTS" id="PR00111">
    <property type="entry name" value="ABHYDROLASE"/>
</dbReference>
<dbReference type="PANTHER" id="PTHR43798:SF29">
    <property type="entry name" value="AB HYDROLASE-1 DOMAIN-CONTAINING PROTEIN"/>
    <property type="match status" value="1"/>
</dbReference>